<dbReference type="InParanoid" id="A0A2T3A546"/>
<dbReference type="AlphaFoldDB" id="A0A2T3A546"/>
<organism evidence="10 11">
    <name type="scientific">Coniella lustricola</name>
    <dbReference type="NCBI Taxonomy" id="2025994"/>
    <lineage>
        <taxon>Eukaryota</taxon>
        <taxon>Fungi</taxon>
        <taxon>Dikarya</taxon>
        <taxon>Ascomycota</taxon>
        <taxon>Pezizomycotina</taxon>
        <taxon>Sordariomycetes</taxon>
        <taxon>Sordariomycetidae</taxon>
        <taxon>Diaporthales</taxon>
        <taxon>Schizoparmaceae</taxon>
        <taxon>Coniella</taxon>
    </lineage>
</organism>
<dbReference type="InterPro" id="IPR050727">
    <property type="entry name" value="GH43_arabinanases"/>
</dbReference>
<evidence type="ECO:0000256" key="2">
    <source>
        <dbReference type="ARBA" id="ARBA00009865"/>
    </source>
</evidence>
<feature type="non-terminal residue" evidence="10">
    <location>
        <position position="353"/>
    </location>
</feature>
<feature type="non-terminal residue" evidence="10">
    <location>
        <position position="1"/>
    </location>
</feature>
<proteinExistence type="inferred from homology"/>
<keyword evidence="11" id="KW-1185">Reference proteome</keyword>
<dbReference type="OrthoDB" id="195678at2759"/>
<keyword evidence="3" id="KW-0119">Carbohydrate metabolism</keyword>
<keyword evidence="3" id="KW-0624">Polysaccharide degradation</keyword>
<accession>A0A2T3A546</accession>
<feature type="active site" description="Proton donor" evidence="7">
    <location>
        <position position="224"/>
    </location>
</feature>
<dbReference type="GO" id="GO:0045493">
    <property type="term" value="P:xylan catabolic process"/>
    <property type="evidence" value="ECO:0007669"/>
    <property type="project" value="UniProtKB-KW"/>
</dbReference>
<comment type="pathway">
    <text evidence="1">Glycan metabolism; L-arabinan degradation.</text>
</comment>
<evidence type="ECO:0000256" key="4">
    <source>
        <dbReference type="ARBA" id="ARBA00022801"/>
    </source>
</evidence>
<feature type="active site" description="Proton acceptor" evidence="7">
    <location>
        <position position="27"/>
    </location>
</feature>
<dbReference type="EMBL" id="KZ678467">
    <property type="protein sequence ID" value="PSR82937.1"/>
    <property type="molecule type" value="Genomic_DNA"/>
</dbReference>
<dbReference type="Pfam" id="PF04616">
    <property type="entry name" value="Glyco_hydro_43"/>
    <property type="match status" value="1"/>
</dbReference>
<evidence type="ECO:0000313" key="10">
    <source>
        <dbReference type="EMBL" id="PSR82937.1"/>
    </source>
</evidence>
<reference evidence="10 11" key="1">
    <citation type="journal article" date="2018" name="Mycol. Prog.">
        <title>Coniella lustricola, a new species from submerged detritus.</title>
        <authorList>
            <person name="Raudabaugh D.B."/>
            <person name="Iturriaga T."/>
            <person name="Carver A."/>
            <person name="Mondo S."/>
            <person name="Pangilinan J."/>
            <person name="Lipzen A."/>
            <person name="He G."/>
            <person name="Amirebrahimi M."/>
            <person name="Grigoriev I.V."/>
            <person name="Miller A.N."/>
        </authorList>
    </citation>
    <scope>NUCLEOTIDE SEQUENCE [LARGE SCALE GENOMIC DNA]</scope>
    <source>
        <strain evidence="10 11">B22-T-1</strain>
    </source>
</reference>
<evidence type="ECO:0000256" key="5">
    <source>
        <dbReference type="ARBA" id="ARBA00023295"/>
    </source>
</evidence>
<dbReference type="GO" id="GO:0004553">
    <property type="term" value="F:hydrolase activity, hydrolyzing O-glycosyl compounds"/>
    <property type="evidence" value="ECO:0007669"/>
    <property type="project" value="InterPro"/>
</dbReference>
<dbReference type="Proteomes" id="UP000241462">
    <property type="component" value="Unassembled WGS sequence"/>
</dbReference>
<feature type="site" description="Important for catalytic activity, responsible for pKa modulation of the active site Glu and correct orientation of both the proton donor and substrate" evidence="8">
    <location>
        <position position="153"/>
    </location>
</feature>
<gene>
    <name evidence="10" type="ORF">BD289DRAFT_335512</name>
</gene>
<comment type="function">
    <text evidence="6">Endo-1,5-alpha-L-arabinanase involved in degradation of pectin. Its preferred substrate is linear 1,5-alpha-L-arabinan.</text>
</comment>
<dbReference type="InterPro" id="IPR006710">
    <property type="entry name" value="Glyco_hydro_43"/>
</dbReference>
<dbReference type="PANTHER" id="PTHR43301">
    <property type="entry name" value="ARABINAN ENDO-1,5-ALPHA-L-ARABINOSIDASE"/>
    <property type="match status" value="1"/>
</dbReference>
<comment type="similarity">
    <text evidence="2 9">Belongs to the glycosyl hydrolase 43 family.</text>
</comment>
<evidence type="ECO:0000256" key="6">
    <source>
        <dbReference type="ARBA" id="ARBA00025221"/>
    </source>
</evidence>
<evidence type="ECO:0000256" key="8">
    <source>
        <dbReference type="PIRSR" id="PIRSR606710-2"/>
    </source>
</evidence>
<keyword evidence="4 9" id="KW-0378">Hydrolase</keyword>
<evidence type="ECO:0000256" key="1">
    <source>
        <dbReference type="ARBA" id="ARBA00004834"/>
    </source>
</evidence>
<evidence type="ECO:0000256" key="9">
    <source>
        <dbReference type="RuleBase" id="RU361187"/>
    </source>
</evidence>
<dbReference type="PANTHER" id="PTHR43301:SF7">
    <property type="entry name" value="ARABINAN ENDO-1,5-ALPHA-L-ARABINOSIDASE C"/>
    <property type="match status" value="1"/>
</dbReference>
<dbReference type="Gene3D" id="2.115.10.20">
    <property type="entry name" value="Glycosyl hydrolase domain, family 43"/>
    <property type="match status" value="1"/>
</dbReference>
<sequence>VLGLANAYPNPEPLNGTIPRNTNATIDPSLIRRQSDGKLFLYGTGPGPTGNIGGYVWTADSLYGPWTQSNDSALSEECDAPNIFEADGIYYMFYAKPFDWAALGYTNPNASIDSHNKALYVRNSTTLEPLSWNDDVNATRLLIDWSQNYNQLDISVILSEEGQYLASFGSYQQGIYQIPLEPTLDAVINGSGTTQFNMNGNNIHHLAENFTWITDPVPNTDLIEASFQFYWDGYYYLFFSSGHAQTQAVGSTSIWSNAGDVYKIMVCRSVTATGSFVDSAGQSCLESGGTEILATHDLIWAPGGQGVLNDTEVGGPIIYYHYVPRTSTDGAPIGGGYSFGWNKLDFSGGWPVL</sequence>
<dbReference type="SUPFAM" id="SSF75005">
    <property type="entry name" value="Arabinanase/levansucrase/invertase"/>
    <property type="match status" value="1"/>
</dbReference>
<name>A0A2T3A546_9PEZI</name>
<evidence type="ECO:0000256" key="3">
    <source>
        <dbReference type="ARBA" id="ARBA00022651"/>
    </source>
</evidence>
<evidence type="ECO:0000313" key="11">
    <source>
        <dbReference type="Proteomes" id="UP000241462"/>
    </source>
</evidence>
<keyword evidence="5 9" id="KW-0326">Glycosidase</keyword>
<dbReference type="InterPro" id="IPR023296">
    <property type="entry name" value="Glyco_hydro_beta-prop_sf"/>
</dbReference>
<protein>
    <submittedName>
        <fullName evidence="10">Glycosyl hydrolase</fullName>
    </submittedName>
</protein>
<keyword evidence="3" id="KW-0858">Xylan degradation</keyword>
<dbReference type="STRING" id="2025994.A0A2T3A546"/>
<evidence type="ECO:0000256" key="7">
    <source>
        <dbReference type="PIRSR" id="PIRSR606710-1"/>
    </source>
</evidence>